<evidence type="ECO:0000256" key="1">
    <source>
        <dbReference type="SAM" id="MobiDB-lite"/>
    </source>
</evidence>
<dbReference type="AlphaFoldDB" id="A9CV10"/>
<evidence type="ECO:0000313" key="2">
    <source>
        <dbReference type="EMBL" id="EDQ35308.1"/>
    </source>
</evidence>
<accession>A9CV10</accession>
<dbReference type="EMBL" id="ABIA03000001">
    <property type="protein sequence ID" value="EDQ35308.1"/>
    <property type="molecule type" value="Genomic_DNA"/>
</dbReference>
<protein>
    <submittedName>
        <fullName evidence="2">Uncharacterized protein</fullName>
    </submittedName>
</protein>
<dbReference type="STRING" id="411684.HPDFL43_18977"/>
<reference evidence="2 3" key="2">
    <citation type="submission" date="2012-06" db="EMBL/GenBank/DDBJ databases">
        <authorList>
            <person name="Fiebig A."/>
        </authorList>
    </citation>
    <scope>NUCLEOTIDE SEQUENCE [LARGE SCALE GENOMIC DNA]</scope>
    <source>
        <strain evidence="2 3">DFL-43</strain>
    </source>
</reference>
<feature type="region of interest" description="Disordered" evidence="1">
    <location>
        <begin position="24"/>
        <end position="54"/>
    </location>
</feature>
<sequence>MAFVLWLIDFELLTPKTKSKIVKENGNSAGRASDDGVHVQSPSGWSGDDKGVSL</sequence>
<gene>
    <name evidence="2" type="ORF">HPDFL43_18977</name>
</gene>
<organism evidence="2 3">
    <name type="scientific">Hoeflea phototrophica (strain DSM 17068 / NCIMB 14078 / DFL-43)</name>
    <dbReference type="NCBI Taxonomy" id="411684"/>
    <lineage>
        <taxon>Bacteria</taxon>
        <taxon>Pseudomonadati</taxon>
        <taxon>Pseudomonadota</taxon>
        <taxon>Alphaproteobacteria</taxon>
        <taxon>Hyphomicrobiales</taxon>
        <taxon>Rhizobiaceae</taxon>
        <taxon>Hoeflea</taxon>
    </lineage>
</organism>
<dbReference type="HOGENOM" id="CLU_3044147_0_0_5"/>
<reference evidence="2 3" key="1">
    <citation type="submission" date="2007-10" db="EMBL/GenBank/DDBJ databases">
        <authorList>
            <person name="Wagner-Dobler I."/>
            <person name="Ferriera S."/>
            <person name="Johnson J."/>
            <person name="Kravitz S."/>
            <person name="Beeson K."/>
            <person name="Sutton G."/>
            <person name="Rogers Y.-H."/>
            <person name="Friedman R."/>
            <person name="Frazier M."/>
            <person name="Venter J.C."/>
        </authorList>
    </citation>
    <scope>NUCLEOTIDE SEQUENCE [LARGE SCALE GENOMIC DNA]</scope>
    <source>
        <strain evidence="2 3">DFL-43</strain>
    </source>
</reference>
<name>A9CV10_HOEPD</name>
<comment type="caution">
    <text evidence="2">The sequence shown here is derived from an EMBL/GenBank/DDBJ whole genome shotgun (WGS) entry which is preliminary data.</text>
</comment>
<keyword evidence="3" id="KW-1185">Reference proteome</keyword>
<evidence type="ECO:0000313" key="3">
    <source>
        <dbReference type="Proteomes" id="UP000004291"/>
    </source>
</evidence>
<proteinExistence type="predicted"/>
<dbReference type="Proteomes" id="UP000004291">
    <property type="component" value="Chromosome"/>
</dbReference>